<feature type="transmembrane region" description="Helical" evidence="1">
    <location>
        <begin position="21"/>
        <end position="42"/>
    </location>
</feature>
<protein>
    <submittedName>
        <fullName evidence="2">Uncharacterized protein</fullName>
    </submittedName>
</protein>
<comment type="caution">
    <text evidence="2">The sequence shown here is derived from an EMBL/GenBank/DDBJ whole genome shotgun (WGS) entry which is preliminary data.</text>
</comment>
<name>A0A101HJ17_9BACT</name>
<dbReference type="Proteomes" id="UP000053904">
    <property type="component" value="Unassembled WGS sequence"/>
</dbReference>
<organism evidence="2 3">
    <name type="scientific">candidate division WS6 bacterium 34_10</name>
    <dbReference type="NCBI Taxonomy" id="1641389"/>
    <lineage>
        <taxon>Bacteria</taxon>
        <taxon>Candidatus Dojkabacteria</taxon>
    </lineage>
</organism>
<evidence type="ECO:0000313" key="2">
    <source>
        <dbReference type="EMBL" id="KUK77751.1"/>
    </source>
</evidence>
<proteinExistence type="predicted"/>
<keyword evidence="1" id="KW-1133">Transmembrane helix</keyword>
<evidence type="ECO:0000256" key="1">
    <source>
        <dbReference type="SAM" id="Phobius"/>
    </source>
</evidence>
<sequence length="253" mass="28879">MDKQTVPTQEKKEKNFSIKRVMVALAIIIPVLTSILFGYLYLTDTNESDYEATTDSILLEDYDTEEGVETEVCDFEEIETGALRDGNRVKIDYKLILHPNTQSNHPICKDTLKSRIKDILDKQVGILFEADDVEDIKRDVDSNHIAYLIDNDFVIYHVWEILKVDLVEESVETLWEYEGDGNVGVFDISVMSQEDSAKMFFTTSTWGLGGSQDEADLIDNIFKNHCERGDLGFWMYDTVTDSITKVAEAEECL</sequence>
<reference evidence="3" key="1">
    <citation type="journal article" date="2015" name="MBio">
        <title>Genome-Resolved Metagenomic Analysis Reveals Roles for Candidate Phyla and Other Microbial Community Members in Biogeochemical Transformations in Oil Reservoirs.</title>
        <authorList>
            <person name="Hu P."/>
            <person name="Tom L."/>
            <person name="Singh A."/>
            <person name="Thomas B.C."/>
            <person name="Baker B.J."/>
            <person name="Piceno Y.M."/>
            <person name="Andersen G.L."/>
            <person name="Banfield J.F."/>
        </authorList>
    </citation>
    <scope>NUCLEOTIDE SEQUENCE [LARGE SCALE GENOMIC DNA]</scope>
</reference>
<gene>
    <name evidence="2" type="ORF">XD93_0122</name>
</gene>
<accession>A0A101HJ17</accession>
<keyword evidence="1" id="KW-0472">Membrane</keyword>
<dbReference type="EMBL" id="LGGO01000008">
    <property type="protein sequence ID" value="KUK77751.1"/>
    <property type="molecule type" value="Genomic_DNA"/>
</dbReference>
<dbReference type="AlphaFoldDB" id="A0A101HJ17"/>
<evidence type="ECO:0000313" key="3">
    <source>
        <dbReference type="Proteomes" id="UP000053904"/>
    </source>
</evidence>
<keyword evidence="1" id="KW-0812">Transmembrane</keyword>